<proteinExistence type="predicted"/>
<evidence type="ECO:0000259" key="2">
    <source>
        <dbReference type="PROSITE" id="PS50093"/>
    </source>
</evidence>
<name>A0A0K1PSW0_9BACT</name>
<dbReference type="Gene3D" id="2.60.40.10">
    <property type="entry name" value="Immunoglobulins"/>
    <property type="match status" value="1"/>
</dbReference>
<organism evidence="3 4">
    <name type="scientific">Labilithrix luteola</name>
    <dbReference type="NCBI Taxonomy" id="1391654"/>
    <lineage>
        <taxon>Bacteria</taxon>
        <taxon>Pseudomonadati</taxon>
        <taxon>Myxococcota</taxon>
        <taxon>Polyangia</taxon>
        <taxon>Polyangiales</taxon>
        <taxon>Labilitrichaceae</taxon>
        <taxon>Labilithrix</taxon>
    </lineage>
</organism>
<evidence type="ECO:0000256" key="1">
    <source>
        <dbReference type="SAM" id="SignalP"/>
    </source>
</evidence>
<evidence type="ECO:0000313" key="4">
    <source>
        <dbReference type="Proteomes" id="UP000064967"/>
    </source>
</evidence>
<sequence length="247" mass="24583">MTTRTLVALGVLLAGSAAFGLSAACGSSGDTEDGAACGKDSECQSRSCITGVCSGLCTCDDGGSCEPGSCPSGYICRFGSGANEEPRRHCTATCTGSGTCPSGSHCEDGICRAGDEPEAPITLSWNPDPVSRSCFAGKPCVFTVVPGGGSGAVDRYEWVFGTVTAGDAGVAPITTSDPTESRTFSSAGAFDVHVTAFDKNGTKATLSASQAVCITSGSTIACSPLSADECCVGLCKATADPSRGTCN</sequence>
<dbReference type="Pfam" id="PF00801">
    <property type="entry name" value="PKD"/>
    <property type="match status" value="1"/>
</dbReference>
<reference evidence="3 4" key="1">
    <citation type="submission" date="2015-08" db="EMBL/GenBank/DDBJ databases">
        <authorList>
            <person name="Babu N.S."/>
            <person name="Beckwith C.J."/>
            <person name="Beseler K.G."/>
            <person name="Brison A."/>
            <person name="Carone J.V."/>
            <person name="Caskin T.P."/>
            <person name="Diamond M."/>
            <person name="Durham M.E."/>
            <person name="Foxe J.M."/>
            <person name="Go M."/>
            <person name="Henderson B.A."/>
            <person name="Jones I.B."/>
            <person name="McGettigan J.A."/>
            <person name="Micheletti S.J."/>
            <person name="Nasrallah M.E."/>
            <person name="Ortiz D."/>
            <person name="Piller C.R."/>
            <person name="Privatt S.R."/>
            <person name="Schneider S.L."/>
            <person name="Sharp S."/>
            <person name="Smith T.C."/>
            <person name="Stanton J.D."/>
            <person name="Ullery H.E."/>
            <person name="Wilson R.J."/>
            <person name="Serrano M.G."/>
            <person name="Buck G."/>
            <person name="Lee V."/>
            <person name="Wang Y."/>
            <person name="Carvalho R."/>
            <person name="Voegtly L."/>
            <person name="Shi R."/>
            <person name="Duckworth R."/>
            <person name="Johnson A."/>
            <person name="Loviza R."/>
            <person name="Walstead R."/>
            <person name="Shah Z."/>
            <person name="Kiflezghi M."/>
            <person name="Wade K."/>
            <person name="Ball S.L."/>
            <person name="Bradley K.W."/>
            <person name="Asai D.J."/>
            <person name="Bowman C.A."/>
            <person name="Russell D.A."/>
            <person name="Pope W.H."/>
            <person name="Jacobs-Sera D."/>
            <person name="Hendrix R.W."/>
            <person name="Hatfull G.F."/>
        </authorList>
    </citation>
    <scope>NUCLEOTIDE SEQUENCE [LARGE SCALE GENOMIC DNA]</scope>
    <source>
        <strain evidence="3 4">DSM 27648</strain>
    </source>
</reference>
<dbReference type="PROSITE" id="PS50093">
    <property type="entry name" value="PKD"/>
    <property type="match status" value="1"/>
</dbReference>
<keyword evidence="1" id="KW-0732">Signal</keyword>
<evidence type="ECO:0000313" key="3">
    <source>
        <dbReference type="EMBL" id="AKU96623.1"/>
    </source>
</evidence>
<keyword evidence="4" id="KW-1185">Reference proteome</keyword>
<dbReference type="Proteomes" id="UP000064967">
    <property type="component" value="Chromosome"/>
</dbReference>
<dbReference type="CDD" id="cd00146">
    <property type="entry name" value="PKD"/>
    <property type="match status" value="1"/>
</dbReference>
<dbReference type="InterPro" id="IPR013783">
    <property type="entry name" value="Ig-like_fold"/>
</dbReference>
<feature type="domain" description="PKD" evidence="2">
    <location>
        <begin position="156"/>
        <end position="219"/>
    </location>
</feature>
<dbReference type="AlphaFoldDB" id="A0A0K1PSW0"/>
<feature type="signal peptide" evidence="1">
    <location>
        <begin position="1"/>
        <end position="23"/>
    </location>
</feature>
<protein>
    <recommendedName>
        <fullName evidence="2">PKD domain-containing protein</fullName>
    </recommendedName>
</protein>
<feature type="chain" id="PRO_5005465951" description="PKD domain-containing protein" evidence="1">
    <location>
        <begin position="24"/>
        <end position="247"/>
    </location>
</feature>
<accession>A0A0K1PSW0</accession>
<dbReference type="RefSeq" id="WP_146647881.1">
    <property type="nucleotide sequence ID" value="NZ_CP012333.1"/>
</dbReference>
<dbReference type="PROSITE" id="PS51257">
    <property type="entry name" value="PROKAR_LIPOPROTEIN"/>
    <property type="match status" value="1"/>
</dbReference>
<gene>
    <name evidence="3" type="ORF">AKJ09_03287</name>
</gene>
<dbReference type="InterPro" id="IPR035986">
    <property type="entry name" value="PKD_dom_sf"/>
</dbReference>
<dbReference type="SUPFAM" id="SSF49299">
    <property type="entry name" value="PKD domain"/>
    <property type="match status" value="1"/>
</dbReference>
<dbReference type="EMBL" id="CP012333">
    <property type="protein sequence ID" value="AKU96623.1"/>
    <property type="molecule type" value="Genomic_DNA"/>
</dbReference>
<dbReference type="InterPro" id="IPR000601">
    <property type="entry name" value="PKD_dom"/>
</dbReference>
<dbReference type="KEGG" id="llu:AKJ09_03287"/>